<dbReference type="InterPro" id="IPR010428">
    <property type="entry name" value="Zincin_1"/>
</dbReference>
<evidence type="ECO:0000256" key="1">
    <source>
        <dbReference type="SAM" id="MobiDB-lite"/>
    </source>
</evidence>
<evidence type="ECO:0000313" key="3">
    <source>
        <dbReference type="Proteomes" id="UP000824261"/>
    </source>
</evidence>
<proteinExistence type="predicted"/>
<dbReference type="Proteomes" id="UP000824261">
    <property type="component" value="Unassembled WGS sequence"/>
</dbReference>
<evidence type="ECO:0000313" key="2">
    <source>
        <dbReference type="EMBL" id="HIR01899.1"/>
    </source>
</evidence>
<sequence length="162" mass="18562">MYRMTEEEFERAIDEALQSIPEEFLRALENVAVVAQDEPNAYQLGRAAGEDEEWTEEELEAWFDEANDEANADAPDEESDRDALSDEEEFDDLLGLYDGIPLTERDDYAGDIPDVITVFKGPHERLCSSREEMVEEIRKTVVHEIGHYFGMDEEAIDEMGYA</sequence>
<dbReference type="EMBL" id="DVGB01000080">
    <property type="protein sequence ID" value="HIR01899.1"/>
    <property type="molecule type" value="Genomic_DNA"/>
</dbReference>
<dbReference type="SUPFAM" id="SSF55486">
    <property type="entry name" value="Metalloproteases ('zincins'), catalytic domain"/>
    <property type="match status" value="1"/>
</dbReference>
<accession>A0A9D1A0M4</accession>
<feature type="region of interest" description="Disordered" evidence="1">
    <location>
        <begin position="65"/>
        <end position="86"/>
    </location>
</feature>
<dbReference type="InterPro" id="IPR038555">
    <property type="entry name" value="Zincin_1_sf"/>
</dbReference>
<dbReference type="CDD" id="cd12952">
    <property type="entry name" value="MMP_ACEL2062"/>
    <property type="match status" value="1"/>
</dbReference>
<gene>
    <name evidence="2" type="ORF">IAA69_06530</name>
</gene>
<organism evidence="2 3">
    <name type="scientific">Candidatus Aveggerthella stercoripullorum</name>
    <dbReference type="NCBI Taxonomy" id="2840688"/>
    <lineage>
        <taxon>Bacteria</taxon>
        <taxon>Bacillati</taxon>
        <taxon>Actinomycetota</taxon>
        <taxon>Coriobacteriia</taxon>
        <taxon>Eggerthellales</taxon>
        <taxon>Eggerthellaceae</taxon>
        <taxon>Eggerthellaceae incertae sedis</taxon>
        <taxon>Candidatus Aveggerthella</taxon>
    </lineage>
</organism>
<protein>
    <submittedName>
        <fullName evidence="2">Metallopeptidase family protein</fullName>
    </submittedName>
</protein>
<dbReference type="Gene3D" id="3.30.2010.20">
    <property type="match status" value="1"/>
</dbReference>
<name>A0A9D1A0M4_9ACTN</name>
<reference evidence="2" key="2">
    <citation type="journal article" date="2021" name="PeerJ">
        <title>Extensive microbial diversity within the chicken gut microbiome revealed by metagenomics and culture.</title>
        <authorList>
            <person name="Gilroy R."/>
            <person name="Ravi A."/>
            <person name="Getino M."/>
            <person name="Pursley I."/>
            <person name="Horton D.L."/>
            <person name="Alikhan N.F."/>
            <person name="Baker D."/>
            <person name="Gharbi K."/>
            <person name="Hall N."/>
            <person name="Watson M."/>
            <person name="Adriaenssens E.M."/>
            <person name="Foster-Nyarko E."/>
            <person name="Jarju S."/>
            <person name="Secka A."/>
            <person name="Antonio M."/>
            <person name="Oren A."/>
            <person name="Chaudhuri R.R."/>
            <person name="La Ragione R."/>
            <person name="Hildebrand F."/>
            <person name="Pallen M.J."/>
        </authorList>
    </citation>
    <scope>NUCLEOTIDE SEQUENCE</scope>
    <source>
        <strain evidence="2">ChiGjej1B1-2707</strain>
    </source>
</reference>
<comment type="caution">
    <text evidence="2">The sequence shown here is derived from an EMBL/GenBank/DDBJ whole genome shotgun (WGS) entry which is preliminary data.</text>
</comment>
<dbReference type="Pfam" id="PF06262">
    <property type="entry name" value="Zincin_1"/>
    <property type="match status" value="1"/>
</dbReference>
<reference evidence="2" key="1">
    <citation type="submission" date="2020-10" db="EMBL/GenBank/DDBJ databases">
        <authorList>
            <person name="Gilroy R."/>
        </authorList>
    </citation>
    <scope>NUCLEOTIDE SEQUENCE</scope>
    <source>
        <strain evidence="2">ChiGjej1B1-2707</strain>
    </source>
</reference>
<dbReference type="AlphaFoldDB" id="A0A9D1A0M4"/>